<dbReference type="EMBL" id="AAOE01000011">
    <property type="protein sequence ID" value="EAR09341.1"/>
    <property type="molecule type" value="Genomic_DNA"/>
</dbReference>
<feature type="domain" description="RNA polymerase sigma factor 70 region 4 type 2" evidence="6">
    <location>
        <begin position="122"/>
        <end position="173"/>
    </location>
</feature>
<evidence type="ECO:0000259" key="6">
    <source>
        <dbReference type="Pfam" id="PF08281"/>
    </source>
</evidence>
<dbReference type="GO" id="GO:0006352">
    <property type="term" value="P:DNA-templated transcription initiation"/>
    <property type="evidence" value="ECO:0007669"/>
    <property type="project" value="InterPro"/>
</dbReference>
<comment type="caution">
    <text evidence="7">The sequence shown here is derived from an EMBL/GenBank/DDBJ whole genome shotgun (WGS) entry which is preliminary data.</text>
</comment>
<evidence type="ECO:0000256" key="4">
    <source>
        <dbReference type="ARBA" id="ARBA00023163"/>
    </source>
</evidence>
<protein>
    <submittedName>
        <fullName evidence="7">DNA-directed RNA polymerase specialized sigma subunit sigma24-like protein</fullName>
    </submittedName>
</protein>
<dbReference type="InterPro" id="IPR013324">
    <property type="entry name" value="RNA_pol_sigma_r3/r4-like"/>
</dbReference>
<dbReference type="InterPro" id="IPR007627">
    <property type="entry name" value="RNA_pol_sigma70_r2"/>
</dbReference>
<dbReference type="InterPro" id="IPR036388">
    <property type="entry name" value="WH-like_DNA-bd_sf"/>
</dbReference>
<keyword evidence="7" id="KW-0240">DNA-directed RNA polymerase</keyword>
<dbReference type="InterPro" id="IPR014284">
    <property type="entry name" value="RNA_pol_sigma-70_dom"/>
</dbReference>
<dbReference type="InterPro" id="IPR013325">
    <property type="entry name" value="RNA_pol_sigma_r2"/>
</dbReference>
<dbReference type="RefSeq" id="WP_008044261.1">
    <property type="nucleotide sequence ID" value="NZ_CH724151.1"/>
</dbReference>
<reference evidence="7 8" key="1">
    <citation type="submission" date="2006-02" db="EMBL/GenBank/DDBJ databases">
        <authorList>
            <person name="Pinhassi J."/>
            <person name="Pedros-Alio C."/>
            <person name="Ferriera S."/>
            <person name="Johnson J."/>
            <person name="Kravitz S."/>
            <person name="Halpern A."/>
            <person name="Remington K."/>
            <person name="Beeson K."/>
            <person name="Tran B."/>
            <person name="Rogers Y.-H."/>
            <person name="Friedman R."/>
            <person name="Venter J.C."/>
        </authorList>
    </citation>
    <scope>NUCLEOTIDE SEQUENCE [LARGE SCALE GENOMIC DNA]</scope>
    <source>
        <strain evidence="7 8">MED297</strain>
    </source>
</reference>
<dbReference type="OrthoDB" id="9784272at2"/>
<evidence type="ECO:0000256" key="3">
    <source>
        <dbReference type="ARBA" id="ARBA00023082"/>
    </source>
</evidence>
<evidence type="ECO:0000259" key="5">
    <source>
        <dbReference type="Pfam" id="PF04542"/>
    </source>
</evidence>
<feature type="domain" description="RNA polymerase sigma-70 region 2" evidence="5">
    <location>
        <begin position="34"/>
        <end position="96"/>
    </location>
</feature>
<dbReference type="Gene3D" id="1.10.1740.10">
    <property type="match status" value="1"/>
</dbReference>
<dbReference type="AlphaFoldDB" id="A4BF06"/>
<dbReference type="SUPFAM" id="SSF88946">
    <property type="entry name" value="Sigma2 domain of RNA polymerase sigma factors"/>
    <property type="match status" value="1"/>
</dbReference>
<dbReference type="InterPro" id="IPR039425">
    <property type="entry name" value="RNA_pol_sigma-70-like"/>
</dbReference>
<dbReference type="GO" id="GO:0003677">
    <property type="term" value="F:DNA binding"/>
    <property type="evidence" value="ECO:0007669"/>
    <property type="project" value="InterPro"/>
</dbReference>
<dbReference type="NCBIfam" id="TIGR02937">
    <property type="entry name" value="sigma70-ECF"/>
    <property type="match status" value="1"/>
</dbReference>
<organism evidence="7 8">
    <name type="scientific">Reinekea blandensis MED297</name>
    <dbReference type="NCBI Taxonomy" id="314283"/>
    <lineage>
        <taxon>Bacteria</taxon>
        <taxon>Pseudomonadati</taxon>
        <taxon>Pseudomonadota</taxon>
        <taxon>Gammaproteobacteria</taxon>
        <taxon>Oceanospirillales</taxon>
        <taxon>Saccharospirillaceae</taxon>
        <taxon>Reinekea</taxon>
    </lineage>
</organism>
<evidence type="ECO:0000256" key="1">
    <source>
        <dbReference type="ARBA" id="ARBA00010641"/>
    </source>
</evidence>
<dbReference type="STRING" id="314283.MED297_18673"/>
<keyword evidence="4" id="KW-0804">Transcription</keyword>
<dbReference type="SUPFAM" id="SSF88659">
    <property type="entry name" value="Sigma3 and sigma4 domains of RNA polymerase sigma factors"/>
    <property type="match status" value="1"/>
</dbReference>
<name>A4BF06_9GAMM</name>
<dbReference type="Pfam" id="PF04542">
    <property type="entry name" value="Sigma70_r2"/>
    <property type="match status" value="1"/>
</dbReference>
<comment type="similarity">
    <text evidence="1">Belongs to the sigma-70 factor family. ECF subfamily.</text>
</comment>
<gene>
    <name evidence="7" type="ORF">MED297_18673</name>
</gene>
<dbReference type="PANTHER" id="PTHR43133:SF62">
    <property type="entry name" value="RNA POLYMERASE SIGMA FACTOR SIGZ"/>
    <property type="match status" value="1"/>
</dbReference>
<dbReference type="InterPro" id="IPR013249">
    <property type="entry name" value="RNA_pol_sigma70_r4_t2"/>
</dbReference>
<dbReference type="GO" id="GO:0016987">
    <property type="term" value="F:sigma factor activity"/>
    <property type="evidence" value="ECO:0007669"/>
    <property type="project" value="UniProtKB-KW"/>
</dbReference>
<dbReference type="HOGENOM" id="CLU_047691_9_3_6"/>
<evidence type="ECO:0000256" key="2">
    <source>
        <dbReference type="ARBA" id="ARBA00023015"/>
    </source>
</evidence>
<dbReference type="Gene3D" id="1.10.10.10">
    <property type="entry name" value="Winged helix-like DNA-binding domain superfamily/Winged helix DNA-binding domain"/>
    <property type="match status" value="1"/>
</dbReference>
<accession>A4BF06</accession>
<keyword evidence="8" id="KW-1185">Reference proteome</keyword>
<dbReference type="GO" id="GO:0000428">
    <property type="term" value="C:DNA-directed RNA polymerase complex"/>
    <property type="evidence" value="ECO:0007669"/>
    <property type="project" value="UniProtKB-KW"/>
</dbReference>
<evidence type="ECO:0000313" key="7">
    <source>
        <dbReference type="EMBL" id="EAR09341.1"/>
    </source>
</evidence>
<keyword evidence="2" id="KW-0805">Transcription regulation</keyword>
<sequence>MNQDAWKREVEQTLAQVKLKHQPALSHLYDLTNAKLYGLILKMIPDEGLAADVLQDAYTKIWLNADQYRADLGSAWSWLCQLTRNQAIDRIRQRQRLKETDQDAAPDDFSADTSTLWPEHVDLGRCLQAIRQEQQNVIVSSYVYGWSHAELVEKFDTPLGTLKSWIRRGLQELRECLEA</sequence>
<evidence type="ECO:0000313" key="8">
    <source>
        <dbReference type="Proteomes" id="UP000005953"/>
    </source>
</evidence>
<proteinExistence type="inferred from homology"/>
<dbReference type="Pfam" id="PF08281">
    <property type="entry name" value="Sigma70_r4_2"/>
    <property type="match status" value="1"/>
</dbReference>
<dbReference type="Proteomes" id="UP000005953">
    <property type="component" value="Unassembled WGS sequence"/>
</dbReference>
<keyword evidence="3" id="KW-0731">Sigma factor</keyword>
<dbReference type="PANTHER" id="PTHR43133">
    <property type="entry name" value="RNA POLYMERASE ECF-TYPE SIGMA FACTO"/>
    <property type="match status" value="1"/>
</dbReference>